<evidence type="ECO:0000256" key="5">
    <source>
        <dbReference type="ARBA" id="ARBA00022823"/>
    </source>
</evidence>
<dbReference type="InterPro" id="IPR004167">
    <property type="entry name" value="PSBD"/>
</dbReference>
<evidence type="ECO:0000256" key="4">
    <source>
        <dbReference type="ARBA" id="ARBA00022679"/>
    </source>
</evidence>
<dbReference type="Gene3D" id="2.40.50.100">
    <property type="match status" value="1"/>
</dbReference>
<keyword evidence="12" id="KW-1185">Reference proteome</keyword>
<dbReference type="PROSITE" id="PS51826">
    <property type="entry name" value="PSBD"/>
    <property type="match status" value="1"/>
</dbReference>
<dbReference type="Proteomes" id="UP000317122">
    <property type="component" value="Unassembled WGS sequence"/>
</dbReference>
<dbReference type="InterPro" id="IPR001078">
    <property type="entry name" value="2-oxoacid_DH_actylTfrase"/>
</dbReference>
<comment type="caution">
    <text evidence="11">The sequence shown here is derived from an EMBL/GenBank/DDBJ whole genome shotgun (WGS) entry which is preliminary data.</text>
</comment>
<keyword evidence="4 7" id="KW-0808">Transferase</keyword>
<evidence type="ECO:0000256" key="6">
    <source>
        <dbReference type="ARBA" id="ARBA00023315"/>
    </source>
</evidence>
<comment type="cofactor">
    <cofactor evidence="1 7">
        <name>(R)-lipoate</name>
        <dbReference type="ChEBI" id="CHEBI:83088"/>
    </cofactor>
</comment>
<feature type="domain" description="Peripheral subunit-binding (PSBD)" evidence="10">
    <location>
        <begin position="123"/>
        <end position="160"/>
    </location>
</feature>
<accession>A0A562N8Q9</accession>
<evidence type="ECO:0000256" key="3">
    <source>
        <dbReference type="ARBA" id="ARBA00011484"/>
    </source>
</evidence>
<dbReference type="SUPFAM" id="SSF51230">
    <property type="entry name" value="Single hybrid motif"/>
    <property type="match status" value="1"/>
</dbReference>
<keyword evidence="5 7" id="KW-0450">Lipoyl</keyword>
<dbReference type="Pfam" id="PF02817">
    <property type="entry name" value="E3_binding"/>
    <property type="match status" value="1"/>
</dbReference>
<dbReference type="GO" id="GO:0005737">
    <property type="term" value="C:cytoplasm"/>
    <property type="evidence" value="ECO:0007669"/>
    <property type="project" value="TreeGrafter"/>
</dbReference>
<dbReference type="InterPro" id="IPR050743">
    <property type="entry name" value="2-oxoacid_DH_E2_comp"/>
</dbReference>
<dbReference type="PANTHER" id="PTHR43178:SF5">
    <property type="entry name" value="LIPOAMIDE ACYLTRANSFERASE COMPONENT OF BRANCHED-CHAIN ALPHA-KETO ACID DEHYDROGENASE COMPLEX, MITOCHONDRIAL"/>
    <property type="match status" value="1"/>
</dbReference>
<dbReference type="Gene3D" id="3.30.559.10">
    <property type="entry name" value="Chloramphenicol acetyltransferase-like domain"/>
    <property type="match status" value="1"/>
</dbReference>
<dbReference type="SUPFAM" id="SSF47005">
    <property type="entry name" value="Peripheral subunit-binding domain of 2-oxo acid dehydrogenase complex"/>
    <property type="match status" value="1"/>
</dbReference>
<feature type="domain" description="Lipoyl-binding" evidence="9">
    <location>
        <begin position="1"/>
        <end position="71"/>
    </location>
</feature>
<dbReference type="SUPFAM" id="SSF52777">
    <property type="entry name" value="CoA-dependent acyltransferases"/>
    <property type="match status" value="1"/>
</dbReference>
<comment type="similarity">
    <text evidence="2 7">Belongs to the 2-oxoacid dehydrogenase family.</text>
</comment>
<dbReference type="GO" id="GO:0016407">
    <property type="term" value="F:acetyltransferase activity"/>
    <property type="evidence" value="ECO:0007669"/>
    <property type="project" value="TreeGrafter"/>
</dbReference>
<dbReference type="PROSITE" id="PS00189">
    <property type="entry name" value="LIPOYL"/>
    <property type="match status" value="1"/>
</dbReference>
<feature type="region of interest" description="Disordered" evidence="8">
    <location>
        <begin position="104"/>
        <end position="123"/>
    </location>
</feature>
<dbReference type="CDD" id="cd06849">
    <property type="entry name" value="lipoyl_domain"/>
    <property type="match status" value="1"/>
</dbReference>
<name>A0A562N8Q9_9HYPH</name>
<comment type="subunit">
    <text evidence="3">Forms a 24-polypeptide structural core with octahedral symmetry.</text>
</comment>
<dbReference type="InterPro" id="IPR036625">
    <property type="entry name" value="E3-bd_dom_sf"/>
</dbReference>
<feature type="compositionally biased region" description="Polar residues" evidence="8">
    <location>
        <begin position="109"/>
        <end position="119"/>
    </location>
</feature>
<evidence type="ECO:0000259" key="10">
    <source>
        <dbReference type="PROSITE" id="PS51826"/>
    </source>
</evidence>
<gene>
    <name evidence="11" type="ORF">IQ26_05301</name>
</gene>
<protein>
    <recommendedName>
        <fullName evidence="7">Dihydrolipoamide acetyltransferase component of pyruvate dehydrogenase complex</fullName>
        <ecNumber evidence="7">2.3.1.-</ecNumber>
    </recommendedName>
</protein>
<dbReference type="AlphaFoldDB" id="A0A562N8Q9"/>
<sequence length="403" mass="42867">MPSLGADMESGKLVHWLVKPGSVVRKGDVVAVVETHKGAFEIEVFEEGVISELCAKEGEELPVGAPLARLAKLGEAPPAAPPKAPEAAPKVIQVSAPAPVVETERATETPASPSVTQPASRLRVTPVARRRAGELGIGLDALKGTGIDGSVTLADVHLAIAKGVSSKAPSPAAVPTARRKGFDPDEMRQAIAAAMSRSKREIPHYYLTSTIDMSRSLAWLETFNKQHKPEERLLPAVLLLKATALALRKNPQLNGFWENGRFRPSDGIHIGWAISLRGGGLIAPAIHEVDNHSLPSLMGALHDLVGRARRGGIRGSEMMDPTFTITSLGDRGAESALGVIYPPQVAILGFGRVFKRPWVVDEQVTARPLLTASLAADHRASDGHVGGLFLAAVDRFLQEPETL</sequence>
<evidence type="ECO:0000256" key="1">
    <source>
        <dbReference type="ARBA" id="ARBA00001938"/>
    </source>
</evidence>
<dbReference type="PROSITE" id="PS50968">
    <property type="entry name" value="BIOTINYL_LIPOYL"/>
    <property type="match status" value="1"/>
</dbReference>
<dbReference type="InterPro" id="IPR000089">
    <property type="entry name" value="Biotin_lipoyl"/>
</dbReference>
<evidence type="ECO:0000256" key="7">
    <source>
        <dbReference type="RuleBase" id="RU003423"/>
    </source>
</evidence>
<evidence type="ECO:0000256" key="8">
    <source>
        <dbReference type="SAM" id="MobiDB-lite"/>
    </source>
</evidence>
<evidence type="ECO:0000259" key="9">
    <source>
        <dbReference type="PROSITE" id="PS50968"/>
    </source>
</evidence>
<dbReference type="EC" id="2.3.1.-" evidence="7"/>
<reference evidence="11 12" key="1">
    <citation type="journal article" date="2015" name="Stand. Genomic Sci.">
        <title>Genomic Encyclopedia of Bacterial and Archaeal Type Strains, Phase III: the genomes of soil and plant-associated and newly described type strains.</title>
        <authorList>
            <person name="Whitman W.B."/>
            <person name="Woyke T."/>
            <person name="Klenk H.P."/>
            <person name="Zhou Y."/>
            <person name="Lilburn T.G."/>
            <person name="Beck B.J."/>
            <person name="De Vos P."/>
            <person name="Vandamme P."/>
            <person name="Eisen J.A."/>
            <person name="Garrity G."/>
            <person name="Hugenholtz P."/>
            <person name="Kyrpides N.C."/>
        </authorList>
    </citation>
    <scope>NUCLEOTIDE SEQUENCE [LARGE SCALE GENOMIC DNA]</scope>
    <source>
        <strain evidence="11 12">CGMCC 1.2546</strain>
    </source>
</reference>
<dbReference type="InterPro" id="IPR011053">
    <property type="entry name" value="Single_hybrid_motif"/>
</dbReference>
<keyword evidence="11" id="KW-0670">Pyruvate</keyword>
<dbReference type="InterPro" id="IPR023213">
    <property type="entry name" value="CAT-like_dom_sf"/>
</dbReference>
<dbReference type="Gene3D" id="4.10.320.10">
    <property type="entry name" value="E3-binding domain"/>
    <property type="match status" value="1"/>
</dbReference>
<organism evidence="11 12">
    <name type="scientific">Mesorhizobium tianshanense</name>
    <dbReference type="NCBI Taxonomy" id="39844"/>
    <lineage>
        <taxon>Bacteria</taxon>
        <taxon>Pseudomonadati</taxon>
        <taxon>Pseudomonadota</taxon>
        <taxon>Alphaproteobacteria</taxon>
        <taxon>Hyphomicrobiales</taxon>
        <taxon>Phyllobacteriaceae</taxon>
        <taxon>Mesorhizobium</taxon>
    </lineage>
</organism>
<dbReference type="Pfam" id="PF00364">
    <property type="entry name" value="Biotin_lipoyl"/>
    <property type="match status" value="1"/>
</dbReference>
<dbReference type="EMBL" id="VLKT01000039">
    <property type="protein sequence ID" value="TWI28261.1"/>
    <property type="molecule type" value="Genomic_DNA"/>
</dbReference>
<dbReference type="InterPro" id="IPR003016">
    <property type="entry name" value="2-oxoA_DH_lipoyl-BS"/>
</dbReference>
<dbReference type="PANTHER" id="PTHR43178">
    <property type="entry name" value="DIHYDROLIPOAMIDE ACETYLTRANSFERASE COMPONENT OF PYRUVATE DEHYDROGENASE COMPLEX"/>
    <property type="match status" value="1"/>
</dbReference>
<proteinExistence type="inferred from homology"/>
<dbReference type="Pfam" id="PF00198">
    <property type="entry name" value="2-oxoacid_dh"/>
    <property type="match status" value="1"/>
</dbReference>
<evidence type="ECO:0000313" key="11">
    <source>
        <dbReference type="EMBL" id="TWI28261.1"/>
    </source>
</evidence>
<dbReference type="GO" id="GO:0031405">
    <property type="term" value="F:lipoic acid binding"/>
    <property type="evidence" value="ECO:0007669"/>
    <property type="project" value="TreeGrafter"/>
</dbReference>
<evidence type="ECO:0000313" key="12">
    <source>
        <dbReference type="Proteomes" id="UP000317122"/>
    </source>
</evidence>
<keyword evidence="6 7" id="KW-0012">Acyltransferase</keyword>
<evidence type="ECO:0000256" key="2">
    <source>
        <dbReference type="ARBA" id="ARBA00007317"/>
    </source>
</evidence>